<dbReference type="GO" id="GO:0032993">
    <property type="term" value="C:protein-DNA complex"/>
    <property type="evidence" value="ECO:0007669"/>
    <property type="project" value="TreeGrafter"/>
</dbReference>
<dbReference type="Pfam" id="PF00486">
    <property type="entry name" value="Trans_reg_C"/>
    <property type="match status" value="1"/>
</dbReference>
<keyword evidence="2" id="KW-0963">Cytoplasm</keyword>
<keyword evidence="4" id="KW-0902">Two-component regulatory system</keyword>
<dbReference type="InterPro" id="IPR001867">
    <property type="entry name" value="OmpR/PhoB-type_DNA-bd"/>
</dbReference>
<evidence type="ECO:0000256" key="6">
    <source>
        <dbReference type="ARBA" id="ARBA00023125"/>
    </source>
</evidence>
<dbReference type="FunFam" id="1.10.10.10:FF:000099">
    <property type="entry name" value="Two-component system response regulator TorR"/>
    <property type="match status" value="1"/>
</dbReference>
<dbReference type="Gene3D" id="3.40.50.2300">
    <property type="match status" value="1"/>
</dbReference>
<dbReference type="InterPro" id="IPR011006">
    <property type="entry name" value="CheY-like_superfamily"/>
</dbReference>
<evidence type="ECO:0000256" key="3">
    <source>
        <dbReference type="ARBA" id="ARBA00022553"/>
    </source>
</evidence>
<comment type="caution">
    <text evidence="14">The sequence shown here is derived from an EMBL/GenBank/DDBJ whole genome shotgun (WGS) entry which is preliminary data.</text>
</comment>
<dbReference type="EMBL" id="LMTR01000082">
    <property type="protein sequence ID" value="KWT65260.1"/>
    <property type="molecule type" value="Genomic_DNA"/>
</dbReference>
<feature type="domain" description="OmpR/PhoB-type" evidence="13">
    <location>
        <begin position="140"/>
        <end position="240"/>
    </location>
</feature>
<keyword evidence="6 11" id="KW-0238">DNA-binding</keyword>
<dbReference type="SMART" id="SM00862">
    <property type="entry name" value="Trans_reg_C"/>
    <property type="match status" value="1"/>
</dbReference>
<dbReference type="STRING" id="121290.APY04_3009"/>
<protein>
    <recommendedName>
        <fullName evidence="9">Regulatory protein VirG</fullName>
    </recommendedName>
</protein>
<feature type="domain" description="Response regulatory" evidence="12">
    <location>
        <begin position="9"/>
        <end position="122"/>
    </location>
</feature>
<keyword evidence="5" id="KW-0805">Transcription regulation</keyword>
<evidence type="ECO:0000256" key="11">
    <source>
        <dbReference type="PROSITE-ProRule" id="PRU01091"/>
    </source>
</evidence>
<dbReference type="Pfam" id="PF00072">
    <property type="entry name" value="Response_reg"/>
    <property type="match status" value="1"/>
</dbReference>
<evidence type="ECO:0000259" key="12">
    <source>
        <dbReference type="PROSITE" id="PS50110"/>
    </source>
</evidence>
<feature type="DNA-binding region" description="OmpR/PhoB-type" evidence="11">
    <location>
        <begin position="140"/>
        <end position="240"/>
    </location>
</feature>
<dbReference type="GO" id="GO:0005829">
    <property type="term" value="C:cytosol"/>
    <property type="evidence" value="ECO:0007669"/>
    <property type="project" value="TreeGrafter"/>
</dbReference>
<dbReference type="Proteomes" id="UP000059074">
    <property type="component" value="Unassembled WGS sequence"/>
</dbReference>
<dbReference type="OrthoDB" id="9802426at2"/>
<dbReference type="SUPFAM" id="SSF46894">
    <property type="entry name" value="C-terminal effector domain of the bipartite response regulators"/>
    <property type="match status" value="1"/>
</dbReference>
<evidence type="ECO:0000256" key="8">
    <source>
        <dbReference type="ARBA" id="ARBA00023163"/>
    </source>
</evidence>
<dbReference type="RefSeq" id="WP_068463968.1">
    <property type="nucleotide sequence ID" value="NZ_JAEFBX010000001.1"/>
</dbReference>
<name>A0A125NU16_HYPSL</name>
<keyword evidence="8" id="KW-0804">Transcription</keyword>
<evidence type="ECO:0000256" key="1">
    <source>
        <dbReference type="ARBA" id="ARBA00004496"/>
    </source>
</evidence>
<keyword evidence="3 10" id="KW-0597">Phosphoprotein</keyword>
<dbReference type="InterPro" id="IPR039420">
    <property type="entry name" value="WalR-like"/>
</dbReference>
<dbReference type="Gene3D" id="6.10.250.690">
    <property type="match status" value="1"/>
</dbReference>
<evidence type="ECO:0000256" key="4">
    <source>
        <dbReference type="ARBA" id="ARBA00023012"/>
    </source>
</evidence>
<comment type="subcellular location">
    <subcellularLocation>
        <location evidence="1">Cytoplasm</location>
    </subcellularLocation>
</comment>
<accession>A0A125NU16</accession>
<dbReference type="GO" id="GO:0000156">
    <property type="term" value="F:phosphorelay response regulator activity"/>
    <property type="evidence" value="ECO:0007669"/>
    <property type="project" value="TreeGrafter"/>
</dbReference>
<evidence type="ECO:0000313" key="14">
    <source>
        <dbReference type="EMBL" id="KWT65260.1"/>
    </source>
</evidence>
<dbReference type="SMART" id="SM00448">
    <property type="entry name" value="REC"/>
    <property type="match status" value="1"/>
</dbReference>
<keyword evidence="7" id="KW-0010">Activator</keyword>
<dbReference type="Gene3D" id="1.10.10.10">
    <property type="entry name" value="Winged helix-like DNA-binding domain superfamily/Winged helix DNA-binding domain"/>
    <property type="match status" value="1"/>
</dbReference>
<dbReference type="PANTHER" id="PTHR48111:SF4">
    <property type="entry name" value="DNA-BINDING DUAL TRANSCRIPTIONAL REGULATOR OMPR"/>
    <property type="match status" value="1"/>
</dbReference>
<evidence type="ECO:0000313" key="15">
    <source>
        <dbReference type="Proteomes" id="UP000059074"/>
    </source>
</evidence>
<dbReference type="PROSITE" id="PS51755">
    <property type="entry name" value="OMPR_PHOB"/>
    <property type="match status" value="1"/>
</dbReference>
<dbReference type="PATRIC" id="fig|121290.4.peg.612"/>
<keyword evidence="15" id="KW-1185">Reference proteome</keyword>
<sequence>MSMQDDQQTILIVDDEPQVRELLRTGLEAEGFHVLEAADSRQAMEQVGRQNVSLITLDLKLGGEDGLKFARELRMARNTPIIMITGKGDAIDRIVGLELGADDYIPKPFLMREVVARIRAVLRRYVSSATHASAGADSADERFAFDGWTVDIARREVHDPAGERRDLTTAEFNLLAVFLHKPGRVLSRDDLMDLLKGHEWTPMDRSIDALVARLRKKLEPESERPMLVKTVRGVGYVFAGSVKRL</sequence>
<reference evidence="14 15" key="1">
    <citation type="submission" date="2015-10" db="EMBL/GenBank/DDBJ databases">
        <title>Transcriptomic analysis of a linuron degrading triple-species bacterial consortium.</title>
        <authorList>
            <person name="Albers P."/>
        </authorList>
    </citation>
    <scope>NUCLEOTIDE SEQUENCE [LARGE SCALE GENOMIC DNA]</scope>
    <source>
        <strain evidence="14 15">WDL6</strain>
    </source>
</reference>
<dbReference type="InterPro" id="IPR036388">
    <property type="entry name" value="WH-like_DNA-bd_sf"/>
</dbReference>
<dbReference type="InterPro" id="IPR016032">
    <property type="entry name" value="Sig_transdc_resp-reg_C-effctor"/>
</dbReference>
<dbReference type="AlphaFoldDB" id="A0A125NU16"/>
<dbReference type="SUPFAM" id="SSF52172">
    <property type="entry name" value="CheY-like"/>
    <property type="match status" value="1"/>
</dbReference>
<evidence type="ECO:0000256" key="7">
    <source>
        <dbReference type="ARBA" id="ARBA00023159"/>
    </source>
</evidence>
<dbReference type="GO" id="GO:0000976">
    <property type="term" value="F:transcription cis-regulatory region binding"/>
    <property type="evidence" value="ECO:0007669"/>
    <property type="project" value="TreeGrafter"/>
</dbReference>
<dbReference type="PROSITE" id="PS50110">
    <property type="entry name" value="RESPONSE_REGULATORY"/>
    <property type="match status" value="1"/>
</dbReference>
<gene>
    <name evidence="14" type="ORF">APY04_3009</name>
</gene>
<organism evidence="14 15">
    <name type="scientific">Hyphomicrobium sulfonivorans</name>
    <dbReference type="NCBI Taxonomy" id="121290"/>
    <lineage>
        <taxon>Bacteria</taxon>
        <taxon>Pseudomonadati</taxon>
        <taxon>Pseudomonadota</taxon>
        <taxon>Alphaproteobacteria</taxon>
        <taxon>Hyphomicrobiales</taxon>
        <taxon>Hyphomicrobiaceae</taxon>
        <taxon>Hyphomicrobium</taxon>
    </lineage>
</organism>
<feature type="modified residue" description="4-aspartylphosphate" evidence="10">
    <location>
        <position position="58"/>
    </location>
</feature>
<evidence type="ECO:0000256" key="9">
    <source>
        <dbReference type="ARBA" id="ARBA00067337"/>
    </source>
</evidence>
<evidence type="ECO:0000259" key="13">
    <source>
        <dbReference type="PROSITE" id="PS51755"/>
    </source>
</evidence>
<evidence type="ECO:0000256" key="10">
    <source>
        <dbReference type="PROSITE-ProRule" id="PRU00169"/>
    </source>
</evidence>
<dbReference type="CDD" id="cd00383">
    <property type="entry name" value="trans_reg_C"/>
    <property type="match status" value="1"/>
</dbReference>
<evidence type="ECO:0000256" key="5">
    <source>
        <dbReference type="ARBA" id="ARBA00023015"/>
    </source>
</evidence>
<proteinExistence type="predicted"/>
<evidence type="ECO:0000256" key="2">
    <source>
        <dbReference type="ARBA" id="ARBA00022490"/>
    </source>
</evidence>
<dbReference type="InterPro" id="IPR001789">
    <property type="entry name" value="Sig_transdc_resp-reg_receiver"/>
</dbReference>
<dbReference type="GO" id="GO:0006355">
    <property type="term" value="P:regulation of DNA-templated transcription"/>
    <property type="evidence" value="ECO:0007669"/>
    <property type="project" value="InterPro"/>
</dbReference>
<dbReference type="PANTHER" id="PTHR48111">
    <property type="entry name" value="REGULATOR OF RPOS"/>
    <property type="match status" value="1"/>
</dbReference>